<dbReference type="EMBL" id="CAACVG010000894">
    <property type="protein sequence ID" value="VEN34660.1"/>
    <property type="molecule type" value="Genomic_DNA"/>
</dbReference>
<dbReference type="PANTHER" id="PTHR11012">
    <property type="entry name" value="PROTEIN KINASE-LIKE DOMAIN-CONTAINING"/>
    <property type="match status" value="1"/>
</dbReference>
<protein>
    <recommendedName>
        <fullName evidence="1">CHK kinase-like domain-containing protein</fullName>
    </recommendedName>
</protein>
<keyword evidence="3" id="KW-1185">Reference proteome</keyword>
<reference evidence="2 3" key="1">
    <citation type="submission" date="2019-01" db="EMBL/GenBank/DDBJ databases">
        <authorList>
            <person name="Sayadi A."/>
        </authorList>
    </citation>
    <scope>NUCLEOTIDE SEQUENCE [LARGE SCALE GENOMIC DNA]</scope>
</reference>
<evidence type="ECO:0000313" key="3">
    <source>
        <dbReference type="Proteomes" id="UP000410492"/>
    </source>
</evidence>
<dbReference type="SUPFAM" id="SSF56112">
    <property type="entry name" value="Protein kinase-like (PK-like)"/>
    <property type="match status" value="1"/>
</dbReference>
<dbReference type="OrthoDB" id="8250698at2759"/>
<dbReference type="Pfam" id="PF02958">
    <property type="entry name" value="EcKL"/>
    <property type="match status" value="1"/>
</dbReference>
<evidence type="ECO:0000259" key="1">
    <source>
        <dbReference type="SMART" id="SM00587"/>
    </source>
</evidence>
<dbReference type="InterPro" id="IPR011009">
    <property type="entry name" value="Kinase-like_dom_sf"/>
</dbReference>
<proteinExistence type="predicted"/>
<name>A0A653BGE5_CALMS</name>
<dbReference type="InterPro" id="IPR004119">
    <property type="entry name" value="EcKL"/>
</dbReference>
<gene>
    <name evidence="2" type="ORF">CALMAC_LOCUS785</name>
</gene>
<sequence>MDDQIKSWLQGLPERQGFARYEIKRTGVTGKNEGYIGDIVFVTVTGFTKDKRDKRLDLVIKVSKDNQYLRENFIIVTAFKQEIHFYDKVLPEFERFQNEKGVKQVFQSYPKYYMWLELPQREIIVLQNMKMLGYELHDRQKTMNFEHTKAVLKEYGRLHAISFALRDQRKATYDSLAGKCKDLFLEFLRLPKSEDTFNHEFKKVLDILKEFGEDDLYNKFVKYQTTGAKKFMDICEVVEPQSCFAHGDCWNNNFMFKYKDGKSSPSAVCILDWQASVIRTPVYDLSYYLYSSCSHVLNRFDELMRIYHDSFSDFIRQLGSSPEIFTFEDLKRHWRQYSLLGVLFMPFLLKFVLAEENDAPDFNDMQDGQNISDFMDIELSENAKKQYYDRVKAAFLHQIETCAV</sequence>
<dbReference type="InterPro" id="IPR015897">
    <property type="entry name" value="CHK_kinase-like"/>
</dbReference>
<accession>A0A653BGE5</accession>
<dbReference type="PANTHER" id="PTHR11012:SF30">
    <property type="entry name" value="PROTEIN KINASE-LIKE DOMAIN-CONTAINING"/>
    <property type="match status" value="1"/>
</dbReference>
<dbReference type="Proteomes" id="UP000410492">
    <property type="component" value="Unassembled WGS sequence"/>
</dbReference>
<organism evidence="2 3">
    <name type="scientific">Callosobruchus maculatus</name>
    <name type="common">Southern cowpea weevil</name>
    <name type="synonym">Pulse bruchid</name>
    <dbReference type="NCBI Taxonomy" id="64391"/>
    <lineage>
        <taxon>Eukaryota</taxon>
        <taxon>Metazoa</taxon>
        <taxon>Ecdysozoa</taxon>
        <taxon>Arthropoda</taxon>
        <taxon>Hexapoda</taxon>
        <taxon>Insecta</taxon>
        <taxon>Pterygota</taxon>
        <taxon>Neoptera</taxon>
        <taxon>Endopterygota</taxon>
        <taxon>Coleoptera</taxon>
        <taxon>Polyphaga</taxon>
        <taxon>Cucujiformia</taxon>
        <taxon>Chrysomeloidea</taxon>
        <taxon>Chrysomelidae</taxon>
        <taxon>Bruchinae</taxon>
        <taxon>Bruchini</taxon>
        <taxon>Callosobruchus</taxon>
    </lineage>
</organism>
<evidence type="ECO:0000313" key="2">
    <source>
        <dbReference type="EMBL" id="VEN34660.1"/>
    </source>
</evidence>
<dbReference type="Gene3D" id="3.90.1200.10">
    <property type="match status" value="1"/>
</dbReference>
<dbReference type="AlphaFoldDB" id="A0A653BGE5"/>
<feature type="domain" description="CHK kinase-like" evidence="1">
    <location>
        <begin position="124"/>
        <end position="317"/>
    </location>
</feature>
<dbReference type="SMART" id="SM00587">
    <property type="entry name" value="CHK"/>
    <property type="match status" value="1"/>
</dbReference>